<comment type="caution">
    <text evidence="1">The sequence shown here is derived from an EMBL/GenBank/DDBJ whole genome shotgun (WGS) entry which is preliminary data.</text>
</comment>
<dbReference type="CDD" id="cd00580">
    <property type="entry name" value="CHMI"/>
    <property type="match status" value="1"/>
</dbReference>
<protein>
    <submittedName>
        <fullName evidence="1">5-carboxymethyl-2-hydroxymuconate isomerase</fullName>
    </submittedName>
</protein>
<accession>A0A365PFC3</accession>
<dbReference type="InterPro" id="IPR014347">
    <property type="entry name" value="Tautomerase/MIF_sf"/>
</dbReference>
<dbReference type="Proteomes" id="UP000253688">
    <property type="component" value="Unassembled WGS sequence"/>
</dbReference>
<reference evidence="1 2" key="1">
    <citation type="submission" date="2018-04" db="EMBL/GenBank/DDBJ databases">
        <title>Acinetobacter junii Genome sequencing and assembly.</title>
        <authorList>
            <person name="Su J."/>
            <person name="Rensing C."/>
            <person name="Mazhar H.S."/>
        </authorList>
    </citation>
    <scope>NUCLEOTIDE SEQUENCE [LARGE SCALE GENOMIC DNA]</scope>
    <source>
        <strain evidence="1 2">SC22</strain>
    </source>
</reference>
<proteinExistence type="predicted"/>
<dbReference type="SUPFAM" id="SSF55331">
    <property type="entry name" value="Tautomerase/MIF"/>
    <property type="match status" value="1"/>
</dbReference>
<organism evidence="1 2">
    <name type="scientific">Acinetobacter junii</name>
    <dbReference type="NCBI Taxonomy" id="40215"/>
    <lineage>
        <taxon>Bacteria</taxon>
        <taxon>Pseudomonadati</taxon>
        <taxon>Pseudomonadota</taxon>
        <taxon>Gammaproteobacteria</taxon>
        <taxon>Moraxellales</taxon>
        <taxon>Moraxellaceae</taxon>
        <taxon>Acinetobacter</taxon>
    </lineage>
</organism>
<name>A0A365PFC3_ACIJU</name>
<dbReference type="InterPro" id="IPR004220">
    <property type="entry name" value="5-COMe_2-OHmuconate_Isoase"/>
</dbReference>
<dbReference type="Pfam" id="PF02962">
    <property type="entry name" value="CHMI"/>
    <property type="match status" value="1"/>
</dbReference>
<gene>
    <name evidence="1" type="ORF">DC346_15055</name>
</gene>
<sequence length="120" mass="13929">MPHIIVNYSANLIDLDELQLLEQINSTLLDSKQFVEQDIKSRIFKDQSFLIGINLPLEAYIHLKLYLLSGRTAEQKKQLGEALLQALKIKKYLQSESDFKTQICVEVIDIDKDNYFKDII</sequence>
<dbReference type="GO" id="GO:0008704">
    <property type="term" value="F:5-carboxymethyl-2-hydroxymuconate delta-isomerase activity"/>
    <property type="evidence" value="ECO:0007669"/>
    <property type="project" value="InterPro"/>
</dbReference>
<dbReference type="EMBL" id="QEWH01000113">
    <property type="protein sequence ID" value="RBA43097.1"/>
    <property type="molecule type" value="Genomic_DNA"/>
</dbReference>
<dbReference type="Gene3D" id="3.30.429.10">
    <property type="entry name" value="Macrophage Migration Inhibitory Factor"/>
    <property type="match status" value="1"/>
</dbReference>
<dbReference type="RefSeq" id="WP_112987568.1">
    <property type="nucleotide sequence ID" value="NZ_CP131470.1"/>
</dbReference>
<evidence type="ECO:0000313" key="2">
    <source>
        <dbReference type="Proteomes" id="UP000253688"/>
    </source>
</evidence>
<keyword evidence="1" id="KW-0413">Isomerase</keyword>
<dbReference type="STRING" id="40215.BVL33_11965"/>
<evidence type="ECO:0000313" key="1">
    <source>
        <dbReference type="EMBL" id="RBA43097.1"/>
    </source>
</evidence>
<dbReference type="PANTHER" id="PTHR37950:SF1">
    <property type="entry name" value="4-HYDROXYPHENYLACETATE CATABOLISM PROTEIN"/>
    <property type="match status" value="1"/>
</dbReference>
<dbReference type="PANTHER" id="PTHR37950">
    <property type="entry name" value="4-HYDROXYPHENYLACETATE CATABOLISM PROTEIN"/>
    <property type="match status" value="1"/>
</dbReference>
<dbReference type="AlphaFoldDB" id="A0A365PFC3"/>